<reference evidence="1 2" key="2">
    <citation type="submission" date="2021-08" db="EMBL/GenBank/DDBJ databases">
        <title>Massilia sp. R798.</title>
        <authorList>
            <person name="Baek J.H."/>
            <person name="Jung H.S."/>
            <person name="Kim K.R."/>
            <person name="Jeon C.O."/>
        </authorList>
    </citation>
    <scope>NUCLEOTIDE SEQUENCE [LARGE SCALE GENOMIC DNA]</scope>
    <source>
        <strain evidence="1 2">R798</strain>
    </source>
</reference>
<evidence type="ECO:0008006" key="3">
    <source>
        <dbReference type="Google" id="ProtNLM"/>
    </source>
</evidence>
<evidence type="ECO:0000313" key="1">
    <source>
        <dbReference type="EMBL" id="MBZ2208198.1"/>
    </source>
</evidence>
<evidence type="ECO:0000313" key="2">
    <source>
        <dbReference type="Proteomes" id="UP000809349"/>
    </source>
</evidence>
<keyword evidence="2" id="KW-1185">Reference proteome</keyword>
<proteinExistence type="predicted"/>
<dbReference type="Proteomes" id="UP000809349">
    <property type="component" value="Unassembled WGS sequence"/>
</dbReference>
<sequence>MPALAQDTQPERRDPTAQEIASFSAFQGSAAGAPVFEIVRASRKAPWQVEASVAGAPYRAAGALCRMTQNRYAYDARAAASRRWSMAGEKRFAWLDRAGCGKPARLVELKQRIPDADLAPLIAQHGVLLLRSRLLFSGNTSCAPHRSLRFRLAAVDVSAPPYGKEELHALVFDSDGAARAQVWIRKRGAELNAWDVACSVPGAAAQ</sequence>
<organism evidence="1 2">
    <name type="scientific">Massilia soli</name>
    <dbReference type="NCBI Taxonomy" id="2792854"/>
    <lineage>
        <taxon>Bacteria</taxon>
        <taxon>Pseudomonadati</taxon>
        <taxon>Pseudomonadota</taxon>
        <taxon>Betaproteobacteria</taxon>
        <taxon>Burkholderiales</taxon>
        <taxon>Oxalobacteraceae</taxon>
        <taxon>Telluria group</taxon>
        <taxon>Massilia</taxon>
    </lineage>
</organism>
<accession>A0ABS7SPT4</accession>
<comment type="caution">
    <text evidence="1">The sequence shown here is derived from an EMBL/GenBank/DDBJ whole genome shotgun (WGS) entry which is preliminary data.</text>
</comment>
<gene>
    <name evidence="1" type="ORF">I4X03_013105</name>
</gene>
<reference evidence="1 2" key="1">
    <citation type="submission" date="2021-01" db="EMBL/GenBank/DDBJ databases">
        <authorList>
            <person name="Ruan W."/>
            <person name="Khan S.A."/>
            <person name="Jeon C.O."/>
        </authorList>
    </citation>
    <scope>NUCLEOTIDE SEQUENCE [LARGE SCALE GENOMIC DNA]</scope>
    <source>
        <strain evidence="1 2">R798</strain>
    </source>
</reference>
<dbReference type="EMBL" id="JAFBIL020000005">
    <property type="protein sequence ID" value="MBZ2208198.1"/>
    <property type="molecule type" value="Genomic_DNA"/>
</dbReference>
<name>A0ABS7SPT4_9BURK</name>
<protein>
    <recommendedName>
        <fullName evidence="3">Transglutaminase</fullName>
    </recommendedName>
</protein>